<feature type="compositionally biased region" description="Low complexity" evidence="1">
    <location>
        <begin position="1047"/>
        <end position="1058"/>
    </location>
</feature>
<feature type="compositionally biased region" description="Low complexity" evidence="1">
    <location>
        <begin position="872"/>
        <end position="887"/>
    </location>
</feature>
<dbReference type="AlphaFoldDB" id="A0AAD5WUW0"/>
<dbReference type="Proteomes" id="UP001201980">
    <property type="component" value="Unassembled WGS sequence"/>
</dbReference>
<feature type="compositionally biased region" description="Low complexity" evidence="1">
    <location>
        <begin position="134"/>
        <end position="148"/>
    </location>
</feature>
<proteinExistence type="predicted"/>
<feature type="compositionally biased region" description="Pro residues" evidence="1">
    <location>
        <begin position="769"/>
        <end position="781"/>
    </location>
</feature>
<reference evidence="2" key="1">
    <citation type="submission" date="2022-07" db="EMBL/GenBank/DDBJ databases">
        <title>Draft genome sequence of Zalerion maritima ATCC 34329, a (micro)plastics degrading marine fungus.</title>
        <authorList>
            <person name="Paco A."/>
            <person name="Goncalves M.F.M."/>
            <person name="Rocha-Santos T.A.P."/>
            <person name="Alves A."/>
        </authorList>
    </citation>
    <scope>NUCLEOTIDE SEQUENCE</scope>
    <source>
        <strain evidence="2">ATCC 34329</strain>
    </source>
</reference>
<feature type="region of interest" description="Disordered" evidence="1">
    <location>
        <begin position="524"/>
        <end position="543"/>
    </location>
</feature>
<feature type="compositionally biased region" description="Basic and acidic residues" evidence="1">
    <location>
        <begin position="682"/>
        <end position="694"/>
    </location>
</feature>
<dbReference type="PANTHER" id="PTHR48125:SF10">
    <property type="entry name" value="OS12G0136300 PROTEIN"/>
    <property type="match status" value="1"/>
</dbReference>
<feature type="compositionally biased region" description="Polar residues" evidence="1">
    <location>
        <begin position="124"/>
        <end position="133"/>
    </location>
</feature>
<feature type="compositionally biased region" description="Low complexity" evidence="1">
    <location>
        <begin position="642"/>
        <end position="656"/>
    </location>
</feature>
<dbReference type="PANTHER" id="PTHR48125">
    <property type="entry name" value="LP07818P1"/>
    <property type="match status" value="1"/>
</dbReference>
<organism evidence="2 3">
    <name type="scientific">Zalerion maritima</name>
    <dbReference type="NCBI Taxonomy" id="339359"/>
    <lineage>
        <taxon>Eukaryota</taxon>
        <taxon>Fungi</taxon>
        <taxon>Dikarya</taxon>
        <taxon>Ascomycota</taxon>
        <taxon>Pezizomycotina</taxon>
        <taxon>Sordariomycetes</taxon>
        <taxon>Lulworthiomycetidae</taxon>
        <taxon>Lulworthiales</taxon>
        <taxon>Lulworthiaceae</taxon>
        <taxon>Zalerion</taxon>
    </lineage>
</organism>
<feature type="region of interest" description="Disordered" evidence="1">
    <location>
        <begin position="944"/>
        <end position="1134"/>
    </location>
</feature>
<evidence type="ECO:0000313" key="2">
    <source>
        <dbReference type="EMBL" id="KAJ2906346.1"/>
    </source>
</evidence>
<sequence>MRYPGRSFEAGIVVATLPAAGAAPAVDGFPAERYHKDQYAQLKQQLRQQLGHRQLDQYQDPQPAPFKCCPTYLNSPGWTDTGHSDPFWGPCTAVAVGYSCLRDEHSSSCPPALFDHWIATSGGSRSTGSNLGQSNSGTTDSSSSSNSDCDGETDEEDHFKDQDEKHQRLGGTCRSEIRDHLLQSPIRDEPAPSCVSIHSSPGPLVPSAPGRRRPTMPTIPSSEAEYSPLAAFSAGQPPPPPPPLKVRGYHHSFSYTHTPAPDSTMRNTDSLTTLVGFLVLTKESSLLLGQLRDFLLGEPHFPGRRTSIILAIEGLIALLDEATRIYKTIKPQSIDPLLPPGLLQVLEAKVGLCSTDIQNLVKDTLQNHLRGSQLREADVYGIHSKVSGHSFQIQRAIAHLRMQSDELGLQSGNTTAAMSQRNSEASRPSWGVVLSGRLDSLEKSFQEFASSERESRDADTTHLTACINKVNETLRGLLSTQTEAVSSAAFDTEALENRLSSIDNSFTSLATSIEKLVDRIEKDNRYLRTRPSPQPSPLTSGQKMALEKTDGNRATNRGKSWPQDLGASKKKKEHIASHSPMFLTQDKGRPVPSPLALDKKSGGPAPSPSPLKLTSPKSRNSVEAKRSNKSLSSPLPYQIAESSVSSPKRKSIISSPMPTSKFSLRSRTTSASVSSTAPGRDSSNKDKGKEKEGKSGSQRTHLTGLGIKGIDVNKPLPSPMMRGQPATPIVTKLEPTTPRKRITSLPVASRAEQTRPASPPTRRDKEPSPKPPQAPPVPGPRNPDRLSSQAGGTSAAAAETAATSAATTGAPPIDPSEAFTHPLLRKSEKTRSPSPLQTNPSPQPSLKSPKPSVSLGLKRNTFSSRPLRLPRLGQLSSPSSASSPQSGGEKDSPTDADIKSLKAFSTSSPNLKAWQEMHNSSGLPGMRDLKEHLRIQEEWNYVIGTTSTGDKPKMGGASEESGKGGGGDEGGDETTPEGGSDEIGPKDSPAGSRSCCEQTDQGSGAGNLQPPAELTTNVIPPSASPAPSSIYDAQPPSDPPSAFLYRANTTATSGTAASKPRYTGDGRVKGYLPRRSEPNAGRIHAAPLVSATSTSATAGAASSPSSSPRKDTASQRGSVPRRLVNSLYSLGTNF</sequence>
<feature type="region of interest" description="Disordered" evidence="1">
    <location>
        <begin position="124"/>
        <end position="213"/>
    </location>
</feature>
<feature type="compositionally biased region" description="Basic and acidic residues" evidence="1">
    <location>
        <begin position="157"/>
        <end position="167"/>
    </location>
</feature>
<name>A0AAD5WUW0_9PEZI</name>
<feature type="compositionally biased region" description="Low complexity" evidence="1">
    <location>
        <begin position="1085"/>
        <end position="1107"/>
    </location>
</feature>
<keyword evidence="3" id="KW-1185">Reference proteome</keyword>
<comment type="caution">
    <text evidence="2">The sequence shown here is derived from an EMBL/GenBank/DDBJ whole genome shotgun (WGS) entry which is preliminary data.</text>
</comment>
<gene>
    <name evidence="2" type="ORF">MKZ38_002062</name>
</gene>
<feature type="compositionally biased region" description="Low complexity" evidence="1">
    <location>
        <begin position="663"/>
        <end position="677"/>
    </location>
</feature>
<evidence type="ECO:0000256" key="1">
    <source>
        <dbReference type="SAM" id="MobiDB-lite"/>
    </source>
</evidence>
<dbReference type="EMBL" id="JAKWBI020000015">
    <property type="protein sequence ID" value="KAJ2906346.1"/>
    <property type="molecule type" value="Genomic_DNA"/>
</dbReference>
<feature type="region of interest" description="Disordered" evidence="1">
    <location>
        <begin position="550"/>
        <end position="929"/>
    </location>
</feature>
<feature type="compositionally biased region" description="Basic and acidic residues" evidence="1">
    <location>
        <begin position="175"/>
        <end position="190"/>
    </location>
</feature>
<evidence type="ECO:0000313" key="3">
    <source>
        <dbReference type="Proteomes" id="UP001201980"/>
    </source>
</evidence>
<feature type="compositionally biased region" description="Low complexity" evidence="1">
    <location>
        <begin position="787"/>
        <end position="810"/>
    </location>
</feature>
<accession>A0AAD5WUW0</accession>
<protein>
    <submittedName>
        <fullName evidence="2">Uncharacterized protein</fullName>
    </submittedName>
</protein>
<feature type="compositionally biased region" description="Basic and acidic residues" evidence="1">
    <location>
        <begin position="888"/>
        <end position="900"/>
    </location>
</feature>
<feature type="compositionally biased region" description="Low complexity" evidence="1">
    <location>
        <begin position="844"/>
        <end position="858"/>
    </location>
</feature>